<evidence type="ECO:0000313" key="10">
    <source>
        <dbReference type="Proteomes" id="UP001300012"/>
    </source>
</evidence>
<evidence type="ECO:0000256" key="1">
    <source>
        <dbReference type="ARBA" id="ARBA00004651"/>
    </source>
</evidence>
<reference evidence="9 10" key="1">
    <citation type="submission" date="2022-08" db="EMBL/GenBank/DDBJ databases">
        <title>Paenibacillus endoradicis sp. nov., Paenibacillus radicibacter sp. nov and Paenibacillus pararadicis sp. nov., three cold-adapted plant growth-promoting bacteria isolated from root of Larix gmelinii in Great Khingan.</title>
        <authorList>
            <person name="Xue H."/>
        </authorList>
    </citation>
    <scope>NUCLEOTIDE SEQUENCE [LARGE SCALE GENOMIC DNA]</scope>
    <source>
        <strain evidence="9 10">N5-1-1-5</strain>
    </source>
</reference>
<name>A0ABT1YQK0_9BACL</name>
<dbReference type="PROSITE" id="PS50928">
    <property type="entry name" value="ABC_TM1"/>
    <property type="match status" value="1"/>
</dbReference>
<dbReference type="PANTHER" id="PTHR30193">
    <property type="entry name" value="ABC TRANSPORTER PERMEASE PROTEIN"/>
    <property type="match status" value="1"/>
</dbReference>
<comment type="similarity">
    <text evidence="7">Belongs to the binding-protein-dependent transport system permease family.</text>
</comment>
<comment type="subcellular location">
    <subcellularLocation>
        <location evidence="1 7">Cell membrane</location>
        <topology evidence="1 7">Multi-pass membrane protein</topology>
    </subcellularLocation>
</comment>
<gene>
    <name evidence="9" type="ORF">NV381_30055</name>
</gene>
<evidence type="ECO:0000256" key="3">
    <source>
        <dbReference type="ARBA" id="ARBA00022475"/>
    </source>
</evidence>
<dbReference type="InterPro" id="IPR051393">
    <property type="entry name" value="ABC_transporter_permease"/>
</dbReference>
<dbReference type="InterPro" id="IPR000515">
    <property type="entry name" value="MetI-like"/>
</dbReference>
<feature type="transmembrane region" description="Helical" evidence="7">
    <location>
        <begin position="236"/>
        <end position="256"/>
    </location>
</feature>
<dbReference type="Pfam" id="PF00528">
    <property type="entry name" value="BPD_transp_1"/>
    <property type="match status" value="1"/>
</dbReference>
<dbReference type="RefSeq" id="WP_258217006.1">
    <property type="nucleotide sequence ID" value="NZ_JANQBD010000028.1"/>
</dbReference>
<accession>A0ABT1YQK0</accession>
<keyword evidence="6 7" id="KW-0472">Membrane</keyword>
<evidence type="ECO:0000256" key="4">
    <source>
        <dbReference type="ARBA" id="ARBA00022692"/>
    </source>
</evidence>
<keyword evidence="5 7" id="KW-1133">Transmembrane helix</keyword>
<dbReference type="PANTHER" id="PTHR30193:SF37">
    <property type="entry name" value="INNER MEMBRANE ABC TRANSPORTER PERMEASE PROTEIN YCJO"/>
    <property type="match status" value="1"/>
</dbReference>
<comment type="caution">
    <text evidence="9">The sequence shown here is derived from an EMBL/GenBank/DDBJ whole genome shotgun (WGS) entry which is preliminary data.</text>
</comment>
<evidence type="ECO:0000313" key="9">
    <source>
        <dbReference type="EMBL" id="MCR8635456.1"/>
    </source>
</evidence>
<keyword evidence="4 7" id="KW-0812">Transmembrane</keyword>
<keyword evidence="3" id="KW-1003">Cell membrane</keyword>
<feature type="transmembrane region" description="Helical" evidence="7">
    <location>
        <begin position="205"/>
        <end position="230"/>
    </location>
</feature>
<protein>
    <submittedName>
        <fullName evidence="9">Sugar ABC transporter permease</fullName>
    </submittedName>
</protein>
<dbReference type="InterPro" id="IPR035906">
    <property type="entry name" value="MetI-like_sf"/>
</dbReference>
<feature type="transmembrane region" description="Helical" evidence="7">
    <location>
        <begin position="78"/>
        <end position="99"/>
    </location>
</feature>
<evidence type="ECO:0000256" key="5">
    <source>
        <dbReference type="ARBA" id="ARBA00022989"/>
    </source>
</evidence>
<dbReference type="Gene3D" id="1.10.3720.10">
    <property type="entry name" value="MetI-like"/>
    <property type="match status" value="1"/>
</dbReference>
<feature type="transmembrane region" description="Helical" evidence="7">
    <location>
        <begin position="111"/>
        <end position="131"/>
    </location>
</feature>
<keyword evidence="10" id="KW-1185">Reference proteome</keyword>
<evidence type="ECO:0000256" key="2">
    <source>
        <dbReference type="ARBA" id="ARBA00022448"/>
    </source>
</evidence>
<dbReference type="Proteomes" id="UP001300012">
    <property type="component" value="Unassembled WGS sequence"/>
</dbReference>
<feature type="domain" description="ABC transmembrane type-1" evidence="8">
    <location>
        <begin position="74"/>
        <end position="286"/>
    </location>
</feature>
<sequence length="298" mass="33874">MNTQTGKLMQREKWYGYMFISPMVIGYVLFLLGPIIAAFMMSFTNWSLIKEEEFVGLANYTKAFTGDSVFWATVWNSFYFSIVFVPLNIVLTLALALLLKERILGVGFFRTAIFTPVVTSIVVWATVWKYIFQTDNGLVNSILRIFGLTGPAWLYDLSLAMPTVIIITLLKGLGINMVIFLAALNDVPPMYYEAAKIDGAGRWKTFFNVTLPLITPSVFMVLVITMIGSLKVFGQIYVLTGGGPGTSTYVFVYYIYEQAFKMYEFGYASAVAFILFFIIFVLTVMQWGIRRKWVHHEQ</sequence>
<dbReference type="EMBL" id="JANQBD010000028">
    <property type="protein sequence ID" value="MCR8635456.1"/>
    <property type="molecule type" value="Genomic_DNA"/>
</dbReference>
<evidence type="ECO:0000256" key="6">
    <source>
        <dbReference type="ARBA" id="ARBA00023136"/>
    </source>
</evidence>
<dbReference type="SUPFAM" id="SSF161098">
    <property type="entry name" value="MetI-like"/>
    <property type="match status" value="1"/>
</dbReference>
<proteinExistence type="inferred from homology"/>
<keyword evidence="2 7" id="KW-0813">Transport</keyword>
<feature type="transmembrane region" description="Helical" evidence="7">
    <location>
        <begin position="268"/>
        <end position="289"/>
    </location>
</feature>
<dbReference type="CDD" id="cd06261">
    <property type="entry name" value="TM_PBP2"/>
    <property type="match status" value="1"/>
</dbReference>
<feature type="transmembrane region" description="Helical" evidence="7">
    <location>
        <begin position="159"/>
        <end position="184"/>
    </location>
</feature>
<evidence type="ECO:0000259" key="8">
    <source>
        <dbReference type="PROSITE" id="PS50928"/>
    </source>
</evidence>
<evidence type="ECO:0000256" key="7">
    <source>
        <dbReference type="RuleBase" id="RU363032"/>
    </source>
</evidence>
<organism evidence="9 10">
    <name type="scientific">Paenibacillus radicis</name>
    <name type="common">ex Xue et al. 2023</name>
    <dbReference type="NCBI Taxonomy" id="2972489"/>
    <lineage>
        <taxon>Bacteria</taxon>
        <taxon>Bacillati</taxon>
        <taxon>Bacillota</taxon>
        <taxon>Bacilli</taxon>
        <taxon>Bacillales</taxon>
        <taxon>Paenibacillaceae</taxon>
        <taxon>Paenibacillus</taxon>
    </lineage>
</organism>
<feature type="transmembrane region" description="Helical" evidence="7">
    <location>
        <begin position="14"/>
        <end position="41"/>
    </location>
</feature>